<reference evidence="2" key="1">
    <citation type="submission" date="2013-10" db="EMBL/GenBank/DDBJ databases">
        <title>Genomic analysis of the causative agents of coccidiosis in chickens.</title>
        <authorList>
            <person name="Reid A.J."/>
            <person name="Blake D."/>
            <person name="Billington K."/>
            <person name="Browne H."/>
            <person name="Dunn M."/>
            <person name="Hung S."/>
            <person name="Kawahara F."/>
            <person name="Miranda-Saavedra D."/>
            <person name="Mourier T."/>
            <person name="Nagra H."/>
            <person name="Otto T.D."/>
            <person name="Rawlings N."/>
            <person name="Sanchez A."/>
            <person name="Sanders M."/>
            <person name="Subramaniam C."/>
            <person name="Tay Y."/>
            <person name="Dear P."/>
            <person name="Doerig C."/>
            <person name="Gruber A."/>
            <person name="Parkinson J."/>
            <person name="Shirley M."/>
            <person name="Wan K.L."/>
            <person name="Berriman M."/>
            <person name="Tomley F."/>
            <person name="Pain A."/>
        </authorList>
    </citation>
    <scope>NUCLEOTIDE SEQUENCE [LARGE SCALE GENOMIC DNA]</scope>
    <source>
        <strain evidence="2">Houghton</strain>
    </source>
</reference>
<dbReference type="VEuPathDB" id="ToxoDB:ETH_00013570"/>
<accession>U6L1S2</accession>
<dbReference type="VEuPathDB" id="ToxoDB:ETH2_1551700"/>
<dbReference type="AlphaFoldDB" id="U6L1S2"/>
<keyword evidence="3" id="KW-1185">Reference proteome</keyword>
<organism evidence="2 3">
    <name type="scientific">Eimeria tenella</name>
    <name type="common">Coccidian parasite</name>
    <dbReference type="NCBI Taxonomy" id="5802"/>
    <lineage>
        <taxon>Eukaryota</taxon>
        <taxon>Sar</taxon>
        <taxon>Alveolata</taxon>
        <taxon>Apicomplexa</taxon>
        <taxon>Conoidasida</taxon>
        <taxon>Coccidia</taxon>
        <taxon>Eucoccidiorida</taxon>
        <taxon>Eimeriorina</taxon>
        <taxon>Eimeriidae</taxon>
        <taxon>Eimeria</taxon>
    </lineage>
</organism>
<name>U6L1S2_EIMTE</name>
<feature type="region of interest" description="Disordered" evidence="1">
    <location>
        <begin position="86"/>
        <end position="108"/>
    </location>
</feature>
<dbReference type="Proteomes" id="UP000030747">
    <property type="component" value="Unassembled WGS sequence"/>
</dbReference>
<dbReference type="OrthoDB" id="10533573at2759"/>
<gene>
    <name evidence="2" type="ORF">ETH_00013570</name>
</gene>
<evidence type="ECO:0000256" key="1">
    <source>
        <dbReference type="SAM" id="MobiDB-lite"/>
    </source>
</evidence>
<dbReference type="EMBL" id="HG675754">
    <property type="protein sequence ID" value="CDJ43143.1"/>
    <property type="molecule type" value="Genomic_DNA"/>
</dbReference>
<proteinExistence type="predicted"/>
<dbReference type="GeneID" id="25251878"/>
<dbReference type="RefSeq" id="XP_013233893.1">
    <property type="nucleotide sequence ID" value="XM_013378439.1"/>
</dbReference>
<evidence type="ECO:0000313" key="3">
    <source>
        <dbReference type="Proteomes" id="UP000030747"/>
    </source>
</evidence>
<reference evidence="2" key="2">
    <citation type="submission" date="2013-10" db="EMBL/GenBank/DDBJ databases">
        <authorList>
            <person name="Aslett M."/>
        </authorList>
    </citation>
    <scope>NUCLEOTIDE SEQUENCE [LARGE SCALE GENOMIC DNA]</scope>
    <source>
        <strain evidence="2">Houghton</strain>
    </source>
</reference>
<evidence type="ECO:0000313" key="2">
    <source>
        <dbReference type="EMBL" id="CDJ43143.1"/>
    </source>
</evidence>
<sequence length="108" mass="12237">MTREGPLFESSRLRAALSAEAAAANLRFTKIVEEATRKAEELQTLTSLVAQLREKLSETKEEQLSLKAFNASKGNKLKALRRELAAEKKEKEEEESRLLSTKRYRDGL</sequence>
<protein>
    <submittedName>
        <fullName evidence="2">Uncharacterized protein</fullName>
    </submittedName>
</protein>